<accession>A0A6S7JZX4</accession>
<reference evidence="1" key="1">
    <citation type="submission" date="2020-04" db="EMBL/GenBank/DDBJ databases">
        <authorList>
            <person name="Alioto T."/>
            <person name="Alioto T."/>
            <person name="Gomez Garrido J."/>
        </authorList>
    </citation>
    <scope>NUCLEOTIDE SEQUENCE</scope>
    <source>
        <strain evidence="1">A484AB</strain>
    </source>
</reference>
<sequence>MVNDLKVSDDSVKFVDDTTLWEIITSAQSSASVLPAQISECSSWVAKNNMKLNPTKTKEIRVCFSTYDTEALPPLTIDGCNISVVSQARINHLRRPQVGSSC</sequence>
<dbReference type="Proteomes" id="UP001152795">
    <property type="component" value="Unassembled WGS sequence"/>
</dbReference>
<protein>
    <submittedName>
        <fullName evidence="1">Uncharacterized protein</fullName>
    </submittedName>
</protein>
<proteinExistence type="predicted"/>
<gene>
    <name evidence="1" type="ORF">PACLA_8A057516</name>
</gene>
<dbReference type="EMBL" id="CACRXK020021351">
    <property type="protein sequence ID" value="CAB4035764.1"/>
    <property type="molecule type" value="Genomic_DNA"/>
</dbReference>
<organism evidence="1 2">
    <name type="scientific">Paramuricea clavata</name>
    <name type="common">Red gorgonian</name>
    <name type="synonym">Violescent sea-whip</name>
    <dbReference type="NCBI Taxonomy" id="317549"/>
    <lineage>
        <taxon>Eukaryota</taxon>
        <taxon>Metazoa</taxon>
        <taxon>Cnidaria</taxon>
        <taxon>Anthozoa</taxon>
        <taxon>Octocorallia</taxon>
        <taxon>Malacalcyonacea</taxon>
        <taxon>Plexauridae</taxon>
        <taxon>Paramuricea</taxon>
    </lineage>
</organism>
<evidence type="ECO:0000313" key="1">
    <source>
        <dbReference type="EMBL" id="CAB4035764.1"/>
    </source>
</evidence>
<keyword evidence="2" id="KW-1185">Reference proteome</keyword>
<name>A0A6S7JZX4_PARCT</name>
<evidence type="ECO:0000313" key="2">
    <source>
        <dbReference type="Proteomes" id="UP001152795"/>
    </source>
</evidence>
<comment type="caution">
    <text evidence="1">The sequence shown here is derived from an EMBL/GenBank/DDBJ whole genome shotgun (WGS) entry which is preliminary data.</text>
</comment>
<dbReference type="AlphaFoldDB" id="A0A6S7JZX4"/>